<dbReference type="AlphaFoldDB" id="A0A941GNZ1"/>
<comment type="caution">
    <text evidence="3">The sequence shown here is derived from an EMBL/GenBank/DDBJ whole genome shotgun (WGS) entry which is preliminary data.</text>
</comment>
<accession>A0A941GNZ1</accession>
<feature type="transmembrane region" description="Helical" evidence="2">
    <location>
        <begin position="6"/>
        <end position="31"/>
    </location>
</feature>
<evidence type="ECO:0000256" key="1">
    <source>
        <dbReference type="SAM" id="MobiDB-lite"/>
    </source>
</evidence>
<gene>
    <name evidence="3" type="ORF">DSM107014_04705</name>
</gene>
<keyword evidence="2" id="KW-0812">Transmembrane</keyword>
<proteinExistence type="predicted"/>
<dbReference type="Proteomes" id="UP000767446">
    <property type="component" value="Unassembled WGS sequence"/>
</dbReference>
<organism evidence="3 4">
    <name type="scientific">Gomphosphaeria aponina SAG 52.96 = DSM 107014</name>
    <dbReference type="NCBI Taxonomy" id="1521640"/>
    <lineage>
        <taxon>Bacteria</taxon>
        <taxon>Bacillati</taxon>
        <taxon>Cyanobacteriota</taxon>
        <taxon>Cyanophyceae</taxon>
        <taxon>Oscillatoriophycideae</taxon>
        <taxon>Chroococcales</taxon>
        <taxon>Gomphosphaeriaceae</taxon>
        <taxon>Gomphosphaeria</taxon>
    </lineage>
</organism>
<name>A0A941GNZ1_9CHRO</name>
<evidence type="ECO:0000313" key="4">
    <source>
        <dbReference type="Proteomes" id="UP000767446"/>
    </source>
</evidence>
<protein>
    <submittedName>
        <fullName evidence="3">Uncharacterized protein</fullName>
    </submittedName>
</protein>
<keyword evidence="2" id="KW-1133">Transmembrane helix</keyword>
<evidence type="ECO:0000256" key="2">
    <source>
        <dbReference type="SAM" id="Phobius"/>
    </source>
</evidence>
<evidence type="ECO:0000313" key="3">
    <source>
        <dbReference type="EMBL" id="MBR8827197.1"/>
    </source>
</evidence>
<reference evidence="3" key="1">
    <citation type="submission" date="2021-02" db="EMBL/GenBank/DDBJ databases">
        <title>Metagenome analyses of Stigonema ocellatum DSM 106950, Chlorogloea purpurea SAG 13.99 and Gomphosphaeria aponina DSM 107014.</title>
        <authorList>
            <person name="Marter P."/>
            <person name="Huang S."/>
        </authorList>
    </citation>
    <scope>NUCLEOTIDE SEQUENCE</scope>
    <source>
        <strain evidence="3">JP213</strain>
    </source>
</reference>
<feature type="region of interest" description="Disordered" evidence="1">
    <location>
        <begin position="35"/>
        <end position="54"/>
    </location>
</feature>
<dbReference type="EMBL" id="JADQBC010000022">
    <property type="protein sequence ID" value="MBR8827197.1"/>
    <property type="molecule type" value="Genomic_DNA"/>
</dbReference>
<sequence length="96" mass="10301">MGNREGFTGGFLAGAVLGGIVGGVLGSLLTARRNNEFEPEKDQSSLQPERGVKLTTEASIEDARLSLEEKISQLNLVIDDVRQQLGEVNSSSLEKE</sequence>
<keyword evidence="2" id="KW-0472">Membrane</keyword>